<feature type="compositionally biased region" description="Low complexity" evidence="1">
    <location>
        <begin position="87"/>
        <end position="99"/>
    </location>
</feature>
<dbReference type="EMBL" id="CP108313">
    <property type="protein sequence ID" value="WTW68777.1"/>
    <property type="molecule type" value="Genomic_DNA"/>
</dbReference>
<reference evidence="2" key="1">
    <citation type="submission" date="2022-10" db="EMBL/GenBank/DDBJ databases">
        <title>The complete genomes of actinobacterial strains from the NBC collection.</title>
        <authorList>
            <person name="Joergensen T.S."/>
            <person name="Alvarez Arevalo M."/>
            <person name="Sterndorff E.B."/>
            <person name="Faurdal D."/>
            <person name="Vuksanovic O."/>
            <person name="Mourched A.-S."/>
            <person name="Charusanti P."/>
            <person name="Shaw S."/>
            <person name="Blin K."/>
            <person name="Weber T."/>
        </authorList>
    </citation>
    <scope>NUCLEOTIDE SEQUENCE</scope>
    <source>
        <strain evidence="2">NBC_00008</strain>
    </source>
</reference>
<proteinExistence type="predicted"/>
<dbReference type="PANTHER" id="PTHR28139:SF1">
    <property type="entry name" value="UPF0768 PROTEIN YBL029C-A"/>
    <property type="match status" value="1"/>
</dbReference>
<protein>
    <submittedName>
        <fullName evidence="2">Zinc ribbon domain-containing protein</fullName>
    </submittedName>
</protein>
<dbReference type="PANTHER" id="PTHR28139">
    <property type="entry name" value="UPF0768 PROTEIN YBL029C-A"/>
    <property type="match status" value="1"/>
</dbReference>
<accession>A0AAU2VP59</accession>
<gene>
    <name evidence="2" type="ORF">OG398_11120</name>
</gene>
<evidence type="ECO:0000256" key="1">
    <source>
        <dbReference type="SAM" id="MobiDB-lite"/>
    </source>
</evidence>
<dbReference type="AlphaFoldDB" id="A0AAU2VP59"/>
<evidence type="ECO:0000313" key="2">
    <source>
        <dbReference type="EMBL" id="WTW68777.1"/>
    </source>
</evidence>
<sequence length="113" mass="12419">MIIFGTRGYLYQLAVMTMVCGWCGNPSAHTLRKRVTKFTLFFVPLFPFSTKFATQCTFCGGEQRIPKEQAEQLMAQHVASQDGNPFGQAQGQPGYAPGAQGQGQGQGQNPYQH</sequence>
<feature type="region of interest" description="Disordered" evidence="1">
    <location>
        <begin position="74"/>
        <end position="113"/>
    </location>
</feature>
<name>A0AAU2VP59_9ACTN</name>
<organism evidence="2">
    <name type="scientific">Streptomyces sp. NBC_00008</name>
    <dbReference type="NCBI Taxonomy" id="2903610"/>
    <lineage>
        <taxon>Bacteria</taxon>
        <taxon>Bacillati</taxon>
        <taxon>Actinomycetota</taxon>
        <taxon>Actinomycetes</taxon>
        <taxon>Kitasatosporales</taxon>
        <taxon>Streptomycetaceae</taxon>
        <taxon>Streptomyces</taxon>
    </lineage>
</organism>